<keyword evidence="2" id="KW-1185">Reference proteome</keyword>
<accession>A0ACB9RK24</accession>
<dbReference type="Proteomes" id="UP001057402">
    <property type="component" value="Chromosome 4"/>
</dbReference>
<name>A0ACB9RK24_9MYRT</name>
<dbReference type="EMBL" id="CM042883">
    <property type="protein sequence ID" value="KAI4377974.1"/>
    <property type="molecule type" value="Genomic_DNA"/>
</dbReference>
<reference evidence="2" key="1">
    <citation type="journal article" date="2023" name="Front. Plant Sci.">
        <title>Chromosomal-level genome assembly of Melastoma candidum provides insights into trichome evolution.</title>
        <authorList>
            <person name="Zhong Y."/>
            <person name="Wu W."/>
            <person name="Sun C."/>
            <person name="Zou P."/>
            <person name="Liu Y."/>
            <person name="Dai S."/>
            <person name="Zhou R."/>
        </authorList>
    </citation>
    <scope>NUCLEOTIDE SEQUENCE [LARGE SCALE GENOMIC DNA]</scope>
</reference>
<protein>
    <submittedName>
        <fullName evidence="1">Uncharacterized protein</fullName>
    </submittedName>
</protein>
<evidence type="ECO:0000313" key="1">
    <source>
        <dbReference type="EMBL" id="KAI4377974.1"/>
    </source>
</evidence>
<comment type="caution">
    <text evidence="1">The sequence shown here is derived from an EMBL/GenBank/DDBJ whole genome shotgun (WGS) entry which is preliminary data.</text>
</comment>
<organism evidence="1 2">
    <name type="scientific">Melastoma candidum</name>
    <dbReference type="NCBI Taxonomy" id="119954"/>
    <lineage>
        <taxon>Eukaryota</taxon>
        <taxon>Viridiplantae</taxon>
        <taxon>Streptophyta</taxon>
        <taxon>Embryophyta</taxon>
        <taxon>Tracheophyta</taxon>
        <taxon>Spermatophyta</taxon>
        <taxon>Magnoliopsida</taxon>
        <taxon>eudicotyledons</taxon>
        <taxon>Gunneridae</taxon>
        <taxon>Pentapetalae</taxon>
        <taxon>rosids</taxon>
        <taxon>malvids</taxon>
        <taxon>Myrtales</taxon>
        <taxon>Melastomataceae</taxon>
        <taxon>Melastomatoideae</taxon>
        <taxon>Melastomateae</taxon>
        <taxon>Melastoma</taxon>
    </lineage>
</organism>
<sequence>MNLWSDDNASMMEAFMTSDLSTFWSSTASSALPPQPTHLPDFTQSQHHHQQPPPLPGASTPNPFDPAVKTLNQETLQRRLQSLIDSATAINWTYAIFWQSSYDYSLGPLLGWGDGYYKGDPKSGNSPKPGKGVRSAAEQEHRKKVLRELNSLIAGPSDEAIDEEVTDTEWFFLVSMTQSFSPGSGLPGRAFVGSGALWLSGAERLEECGCDRAKQGKFFGLQTMVCIPVGNGVGVVELGSTEMVCQNSELMNKVRILFSFGGNGQGGGETGTGWGLNGVGNDQGGENDPSALWIGDPTACTVEIKDDLAPAGGNLGSGKGIQFETPPVSGQQAFYGRELNFEEFAYDGNGGNPGRVANSLSMKAESGEILSFGENKRSSGSPNPNIYASHLQTAAAAAAVDENRKRRSPTSRGSNEEGMLSFASGLVLPSSGAMKSSGGGGADSDHSDLEASVVKEAESSRVVEPEKRPRKRGRKPANGREEPLNHVEAERQRREKLNKRFYALRAVVPNVSKMDKASLLGDAISYIKELGSKLHKAESDKEALQKQLDGLKKNLASTDGSRPSDSDLGYSSSSLLRGSRLIELNVEVKIIGWDVIIKVQSNKKNHPVVRLMQALKDLDLEVNHASISVHDDLMMQQATVKMGSRFYTQEQLKAVLISKIG</sequence>
<evidence type="ECO:0000313" key="2">
    <source>
        <dbReference type="Proteomes" id="UP001057402"/>
    </source>
</evidence>
<proteinExistence type="predicted"/>
<gene>
    <name evidence="1" type="ORF">MLD38_015522</name>
</gene>